<keyword evidence="1 5" id="KW-0963">Cytoplasm</keyword>
<dbReference type="GO" id="GO:0005737">
    <property type="term" value="C:cytoplasm"/>
    <property type="evidence" value="ECO:0007669"/>
    <property type="project" value="UniProtKB-SubCell"/>
</dbReference>
<dbReference type="GO" id="GO:0006308">
    <property type="term" value="P:DNA catabolic process"/>
    <property type="evidence" value="ECO:0007669"/>
    <property type="project" value="UniProtKB-UniRule"/>
</dbReference>
<keyword evidence="10" id="KW-1185">Reference proteome</keyword>
<feature type="domain" description="OB-fold nucleic acid binding" evidence="8">
    <location>
        <begin position="21"/>
        <end position="128"/>
    </location>
</feature>
<dbReference type="GO" id="GO:0009318">
    <property type="term" value="C:exodeoxyribonuclease VII complex"/>
    <property type="evidence" value="ECO:0007669"/>
    <property type="project" value="UniProtKB-UniRule"/>
</dbReference>
<organism evidence="9 10">
    <name type="scientific">Duncaniella muris</name>
    <dbReference type="NCBI Taxonomy" id="2094150"/>
    <lineage>
        <taxon>Bacteria</taxon>
        <taxon>Pseudomonadati</taxon>
        <taxon>Bacteroidota</taxon>
        <taxon>Bacteroidia</taxon>
        <taxon>Bacteroidales</taxon>
        <taxon>Muribaculaceae</taxon>
        <taxon>Duncaniella</taxon>
    </lineage>
</organism>
<evidence type="ECO:0000313" key="10">
    <source>
        <dbReference type="Proteomes" id="UP000244905"/>
    </source>
</evidence>
<evidence type="ECO:0000259" key="7">
    <source>
        <dbReference type="Pfam" id="PF02601"/>
    </source>
</evidence>
<protein>
    <recommendedName>
        <fullName evidence="5">Exodeoxyribonuclease 7 large subunit</fullName>
        <ecNumber evidence="5">3.1.11.6</ecNumber>
    </recommendedName>
    <alternativeName>
        <fullName evidence="5">Exodeoxyribonuclease VII large subunit</fullName>
        <shortName evidence="5">Exonuclease VII large subunit</shortName>
    </alternativeName>
</protein>
<dbReference type="CDD" id="cd04489">
    <property type="entry name" value="ExoVII_LU_OBF"/>
    <property type="match status" value="1"/>
</dbReference>
<feature type="domain" description="Exonuclease VII large subunit C-terminal" evidence="7">
    <location>
        <begin position="154"/>
        <end position="443"/>
    </location>
</feature>
<dbReference type="Pfam" id="PF02601">
    <property type="entry name" value="Exonuc_VII_L"/>
    <property type="match status" value="1"/>
</dbReference>
<keyword evidence="2 5" id="KW-0540">Nuclease</keyword>
<dbReference type="EMBL" id="PUEC01000017">
    <property type="protein sequence ID" value="PWB01935.1"/>
    <property type="molecule type" value="Genomic_DNA"/>
</dbReference>
<evidence type="ECO:0000259" key="8">
    <source>
        <dbReference type="Pfam" id="PF13742"/>
    </source>
</evidence>
<dbReference type="PANTHER" id="PTHR30008">
    <property type="entry name" value="EXODEOXYRIBONUCLEASE 7 LARGE SUBUNIT"/>
    <property type="match status" value="1"/>
</dbReference>
<comment type="subcellular location">
    <subcellularLocation>
        <location evidence="5 6">Cytoplasm</location>
    </subcellularLocation>
</comment>
<keyword evidence="4 5" id="KW-0269">Exonuclease</keyword>
<dbReference type="Pfam" id="PF13742">
    <property type="entry name" value="tRNA_anti_2"/>
    <property type="match status" value="1"/>
</dbReference>
<comment type="subunit">
    <text evidence="5">Heterooligomer composed of large and small subunits.</text>
</comment>
<dbReference type="AlphaFoldDB" id="A0A2V1IMF4"/>
<dbReference type="InterPro" id="IPR020579">
    <property type="entry name" value="Exonuc_VII_lsu_C"/>
</dbReference>
<dbReference type="EC" id="3.1.11.6" evidence="5"/>
<keyword evidence="3 5" id="KW-0378">Hydrolase</keyword>
<evidence type="ECO:0000256" key="3">
    <source>
        <dbReference type="ARBA" id="ARBA00022801"/>
    </source>
</evidence>
<evidence type="ECO:0000256" key="5">
    <source>
        <dbReference type="HAMAP-Rule" id="MF_00378"/>
    </source>
</evidence>
<name>A0A2V1IMF4_9BACT</name>
<evidence type="ECO:0000313" key="9">
    <source>
        <dbReference type="EMBL" id="PWB01935.1"/>
    </source>
</evidence>
<sequence length="449" mass="49306">MWVTVDNMNFCNFALMNSETLTLEELTSRLGAVLASEPSLRNVWVTAETSDVRRAMHCYLELVQKNPSTGEPVARMRATVWRSALARIDADFAAATGSRLASGMKVRVLVSVNYHPSYGISLNITDIDPAYTMGDLMRLRLEILSRLQKEGVLELNRELQWPDVPSRIAVISAPGAAGYGDFIHQLYTNRRHLRFATRLYPALMQGREAPYTIIEALEQIAADEEMWDGVVIIRGGGATSDLAAFENYDLAANIAQFPLPVIIGIGHERDVTVLDYVANMRVKTPTAAAEWLIGRGAEALDRLDQLASEIHHTASAMLSGAREQLSYISATLPHLPATALKNSSRRLDRYAMALSETVRGRLRPRISQLDMISERIPALARAAVDRQKSRLESAGRLIDVLSPLATLRRGYSITRVNGRAVTSVADIAPGVRIETTLADGTVGSVADTL</sequence>
<dbReference type="PANTHER" id="PTHR30008:SF0">
    <property type="entry name" value="EXODEOXYRIBONUCLEASE 7 LARGE SUBUNIT"/>
    <property type="match status" value="1"/>
</dbReference>
<proteinExistence type="inferred from homology"/>
<dbReference type="InterPro" id="IPR025824">
    <property type="entry name" value="OB-fold_nuc-bd_dom"/>
</dbReference>
<reference evidence="10" key="1">
    <citation type="submission" date="2018-02" db="EMBL/GenBank/DDBJ databases">
        <authorList>
            <person name="Clavel T."/>
            <person name="Strowig T."/>
        </authorList>
    </citation>
    <scope>NUCLEOTIDE SEQUENCE [LARGE SCALE GENOMIC DNA]</scope>
    <source>
        <strain evidence="10">DSM 103720</strain>
    </source>
</reference>
<evidence type="ECO:0000256" key="6">
    <source>
        <dbReference type="RuleBase" id="RU004355"/>
    </source>
</evidence>
<comment type="catalytic activity">
    <reaction evidence="5 6">
        <text>Exonucleolytic cleavage in either 5'- to 3'- or 3'- to 5'-direction to yield nucleoside 5'-phosphates.</text>
        <dbReference type="EC" id="3.1.11.6"/>
    </reaction>
</comment>
<dbReference type="NCBIfam" id="TIGR00237">
    <property type="entry name" value="xseA"/>
    <property type="match status" value="1"/>
</dbReference>
<dbReference type="GO" id="GO:0008855">
    <property type="term" value="F:exodeoxyribonuclease VII activity"/>
    <property type="evidence" value="ECO:0007669"/>
    <property type="project" value="UniProtKB-UniRule"/>
</dbReference>
<evidence type="ECO:0000256" key="1">
    <source>
        <dbReference type="ARBA" id="ARBA00022490"/>
    </source>
</evidence>
<comment type="function">
    <text evidence="5">Bidirectionally degrades single-stranded DNA into large acid-insoluble oligonucleotides, which are then degraded further into small acid-soluble oligonucleotides.</text>
</comment>
<dbReference type="InterPro" id="IPR003753">
    <property type="entry name" value="Exonuc_VII_L"/>
</dbReference>
<dbReference type="Proteomes" id="UP000244905">
    <property type="component" value="Unassembled WGS sequence"/>
</dbReference>
<gene>
    <name evidence="5" type="primary">xseA</name>
    <name evidence="9" type="ORF">C5O23_08315</name>
</gene>
<dbReference type="GO" id="GO:0003676">
    <property type="term" value="F:nucleic acid binding"/>
    <property type="evidence" value="ECO:0007669"/>
    <property type="project" value="InterPro"/>
</dbReference>
<comment type="similarity">
    <text evidence="5 6">Belongs to the XseA family.</text>
</comment>
<accession>A0A2V1IMF4</accession>
<evidence type="ECO:0000256" key="4">
    <source>
        <dbReference type="ARBA" id="ARBA00022839"/>
    </source>
</evidence>
<evidence type="ECO:0000256" key="2">
    <source>
        <dbReference type="ARBA" id="ARBA00022722"/>
    </source>
</evidence>
<comment type="caution">
    <text evidence="9">The sequence shown here is derived from an EMBL/GenBank/DDBJ whole genome shotgun (WGS) entry which is preliminary data.</text>
</comment>
<dbReference type="HAMAP" id="MF_00378">
    <property type="entry name" value="Exonuc_7_L"/>
    <property type="match status" value="1"/>
</dbReference>